<dbReference type="Pfam" id="PF00589">
    <property type="entry name" value="Phage_integrase"/>
    <property type="match status" value="1"/>
</dbReference>
<dbReference type="InterPro" id="IPR010998">
    <property type="entry name" value="Integrase_recombinase_N"/>
</dbReference>
<sequence>MENKTIEGMYQGLTTTAVDFVKRNETLKTLAARVYRRSMSPNTVMTYITLLKQFFSWLGKEPDEALKGRYDWAGVINDYLDYLIAKEISPKRIRNSFTAIKKWCTLNNIQLDWKSFELPSIWKVEEEKLPTKEDLRQILRGADMTEKAIFTILLSSGLRVGTLIKLRLKNLDLNYDCPLITVRPEVTKMRHGYITFMSPEAKQMLMLYLKEREMNGEKITPESLVVVREKPRGAPLSLDAVERRWARLLRKADKAIKGRKWYLTRVHSLRKYFKSWCSLSGIPGELVERFMGHKTGIAQTYFLPDIESATNPEVVKRILEEYKKALPALTIFGEDEKVKELEKKIEEQKQALEEERKKHEEEKARLEAERKALEERLSRLEAMIEEVSSLRRRSLLERAN</sequence>
<gene>
    <name evidence="6" type="ORF">DSO08_00755</name>
</gene>
<dbReference type="SUPFAM" id="SSF56349">
    <property type="entry name" value="DNA breaking-rejoining enzymes"/>
    <property type="match status" value="1"/>
</dbReference>
<name>A0A523BGN6_9CREN</name>
<evidence type="ECO:0000256" key="4">
    <source>
        <dbReference type="SAM" id="Coils"/>
    </source>
</evidence>
<keyword evidence="2" id="KW-0238">DNA-binding</keyword>
<evidence type="ECO:0000313" key="7">
    <source>
        <dbReference type="Proteomes" id="UP000315399"/>
    </source>
</evidence>
<dbReference type="InterPro" id="IPR011010">
    <property type="entry name" value="DNA_brk_join_enz"/>
</dbReference>
<comment type="caution">
    <text evidence="6">The sequence shown here is derived from an EMBL/GenBank/DDBJ whole genome shotgun (WGS) entry which is preliminary data.</text>
</comment>
<keyword evidence="3" id="KW-0233">DNA recombination</keyword>
<dbReference type="InterPro" id="IPR002104">
    <property type="entry name" value="Integrase_catalytic"/>
</dbReference>
<keyword evidence="4" id="KW-0175">Coiled coil</keyword>
<evidence type="ECO:0000256" key="1">
    <source>
        <dbReference type="ARBA" id="ARBA00022908"/>
    </source>
</evidence>
<evidence type="ECO:0000259" key="5">
    <source>
        <dbReference type="PROSITE" id="PS51898"/>
    </source>
</evidence>
<dbReference type="CDD" id="cd00397">
    <property type="entry name" value="DNA_BRE_C"/>
    <property type="match status" value="1"/>
</dbReference>
<dbReference type="Proteomes" id="UP000315399">
    <property type="component" value="Unassembled WGS sequence"/>
</dbReference>
<feature type="domain" description="Tyr recombinase" evidence="5">
    <location>
        <begin position="125"/>
        <end position="314"/>
    </location>
</feature>
<dbReference type="Gene3D" id="1.10.150.130">
    <property type="match status" value="1"/>
</dbReference>
<evidence type="ECO:0000256" key="3">
    <source>
        <dbReference type="ARBA" id="ARBA00023172"/>
    </source>
</evidence>
<dbReference type="GO" id="GO:0003677">
    <property type="term" value="F:DNA binding"/>
    <property type="evidence" value="ECO:0007669"/>
    <property type="project" value="UniProtKB-KW"/>
</dbReference>
<reference evidence="6 7" key="1">
    <citation type="journal article" date="2019" name="Nat. Microbiol.">
        <title>Expanding anaerobic alkane metabolism in the domain of Archaea.</title>
        <authorList>
            <person name="Wang Y."/>
            <person name="Wegener G."/>
            <person name="Hou J."/>
            <person name="Wang F."/>
            <person name="Xiao X."/>
        </authorList>
    </citation>
    <scope>NUCLEOTIDE SEQUENCE [LARGE SCALE GENOMIC DNA]</scope>
    <source>
        <strain evidence="6">WYZ-LMO10</strain>
    </source>
</reference>
<dbReference type="PROSITE" id="PS51898">
    <property type="entry name" value="TYR_RECOMBINASE"/>
    <property type="match status" value="1"/>
</dbReference>
<dbReference type="PANTHER" id="PTHR30349">
    <property type="entry name" value="PHAGE INTEGRASE-RELATED"/>
    <property type="match status" value="1"/>
</dbReference>
<keyword evidence="1" id="KW-0229">DNA integration</keyword>
<organism evidence="6 7">
    <name type="scientific">Thermoproteota archaeon</name>
    <dbReference type="NCBI Taxonomy" id="2056631"/>
    <lineage>
        <taxon>Archaea</taxon>
        <taxon>Thermoproteota</taxon>
    </lineage>
</organism>
<dbReference type="EMBL" id="QNVH01000003">
    <property type="protein sequence ID" value="TDA40089.1"/>
    <property type="molecule type" value="Genomic_DNA"/>
</dbReference>
<protein>
    <recommendedName>
        <fullName evidence="5">Tyr recombinase domain-containing protein</fullName>
    </recommendedName>
</protein>
<dbReference type="Gene3D" id="1.10.443.10">
    <property type="entry name" value="Intergrase catalytic core"/>
    <property type="match status" value="1"/>
</dbReference>
<accession>A0A523BGN6</accession>
<evidence type="ECO:0000313" key="6">
    <source>
        <dbReference type="EMBL" id="TDA40089.1"/>
    </source>
</evidence>
<dbReference type="GO" id="GO:0015074">
    <property type="term" value="P:DNA integration"/>
    <property type="evidence" value="ECO:0007669"/>
    <property type="project" value="UniProtKB-KW"/>
</dbReference>
<dbReference type="InterPro" id="IPR013762">
    <property type="entry name" value="Integrase-like_cat_sf"/>
</dbReference>
<dbReference type="PANTHER" id="PTHR30349:SF41">
    <property type="entry name" value="INTEGRASE_RECOMBINASE PROTEIN MJ0367-RELATED"/>
    <property type="match status" value="1"/>
</dbReference>
<dbReference type="GO" id="GO:0006310">
    <property type="term" value="P:DNA recombination"/>
    <property type="evidence" value="ECO:0007669"/>
    <property type="project" value="UniProtKB-KW"/>
</dbReference>
<dbReference type="InterPro" id="IPR050090">
    <property type="entry name" value="Tyrosine_recombinase_XerCD"/>
</dbReference>
<dbReference type="AlphaFoldDB" id="A0A523BGN6"/>
<proteinExistence type="predicted"/>
<feature type="coiled-coil region" evidence="4">
    <location>
        <begin position="331"/>
        <end position="393"/>
    </location>
</feature>
<evidence type="ECO:0000256" key="2">
    <source>
        <dbReference type="ARBA" id="ARBA00023125"/>
    </source>
</evidence>